<dbReference type="GO" id="GO:0005524">
    <property type="term" value="F:ATP binding"/>
    <property type="evidence" value="ECO:0007669"/>
    <property type="project" value="UniProtKB-KW"/>
</dbReference>
<dbReference type="CDD" id="cd03255">
    <property type="entry name" value="ABC_MJ0796_LolCDE_FtsE"/>
    <property type="match status" value="1"/>
</dbReference>
<dbReference type="Proteomes" id="UP000005615">
    <property type="component" value="Unassembled WGS sequence"/>
</dbReference>
<comment type="similarity">
    <text evidence="4">Belongs to the ABC transporter superfamily. Macrolide exporter (TC 3.A.1.122) family.</text>
</comment>
<gene>
    <name evidence="5" type="ORF">IMCC3088_1230</name>
</gene>
<evidence type="ECO:0000256" key="4">
    <source>
        <dbReference type="ARBA" id="ARBA00038388"/>
    </source>
</evidence>
<dbReference type="STRING" id="2518989.IMCC3088_1230"/>
<dbReference type="FunFam" id="3.40.50.300:FF:000032">
    <property type="entry name" value="Export ABC transporter ATP-binding protein"/>
    <property type="match status" value="1"/>
</dbReference>
<dbReference type="EMBL" id="AEIG01000029">
    <property type="protein sequence ID" value="EGG29852.1"/>
    <property type="molecule type" value="Genomic_DNA"/>
</dbReference>
<dbReference type="GO" id="GO:0022857">
    <property type="term" value="F:transmembrane transporter activity"/>
    <property type="evidence" value="ECO:0007669"/>
    <property type="project" value="TreeGrafter"/>
</dbReference>
<dbReference type="InterPro" id="IPR003439">
    <property type="entry name" value="ABC_transporter-like_ATP-bd"/>
</dbReference>
<evidence type="ECO:0000256" key="1">
    <source>
        <dbReference type="ARBA" id="ARBA00022448"/>
    </source>
</evidence>
<keyword evidence="1" id="KW-0813">Transport</keyword>
<dbReference type="GO" id="GO:0016887">
    <property type="term" value="F:ATP hydrolysis activity"/>
    <property type="evidence" value="ECO:0007669"/>
    <property type="project" value="InterPro"/>
</dbReference>
<keyword evidence="5" id="KW-0449">Lipoprotein</keyword>
<protein>
    <submittedName>
        <fullName evidence="5">Lipoprotein releasing system ATP-binding protein LolD</fullName>
    </submittedName>
</protein>
<dbReference type="GO" id="GO:1902495">
    <property type="term" value="C:transmembrane transporter complex"/>
    <property type="evidence" value="ECO:0007669"/>
    <property type="project" value="UniProtKB-ARBA"/>
</dbReference>
<dbReference type="PANTHER" id="PTHR24220">
    <property type="entry name" value="IMPORT ATP-BINDING PROTEIN"/>
    <property type="match status" value="1"/>
</dbReference>
<sequence length="226" mass="24576">MNNLVLECLSLAKQYADGANSVQVLNDLNFELRAGELVAILGVSGSGKSTLLNVLGGLDEPTAGDVRVKGVSWSRLSASQRCTYRNESLGFVYQFHHLLADFNAWENVAMPLRIAGMSQVDAKSQALQWLDRLGLSARASHRPSQLSGGERQRVAIARALVREPAVVLMDEPTGNLDQGSAERVLSTLEGLRDLNTAFVIVTHDESVAARADRRLRLEQGQLVAIQ</sequence>
<evidence type="ECO:0000313" key="6">
    <source>
        <dbReference type="Proteomes" id="UP000005615"/>
    </source>
</evidence>
<dbReference type="InterPro" id="IPR015854">
    <property type="entry name" value="ABC_transpr_LolD-like"/>
</dbReference>
<keyword evidence="3 5" id="KW-0067">ATP-binding</keyword>
<evidence type="ECO:0000313" key="5">
    <source>
        <dbReference type="EMBL" id="EGG29852.1"/>
    </source>
</evidence>
<proteinExistence type="inferred from homology"/>
<organism evidence="5 6">
    <name type="scientific">Aequoribacter fuscus</name>
    <dbReference type="NCBI Taxonomy" id="2518989"/>
    <lineage>
        <taxon>Bacteria</taxon>
        <taxon>Pseudomonadati</taxon>
        <taxon>Pseudomonadota</taxon>
        <taxon>Gammaproteobacteria</taxon>
        <taxon>Cellvibrionales</taxon>
        <taxon>Halieaceae</taxon>
        <taxon>Aequoribacter</taxon>
    </lineage>
</organism>
<dbReference type="PROSITE" id="PS00211">
    <property type="entry name" value="ABC_TRANSPORTER_1"/>
    <property type="match status" value="1"/>
</dbReference>
<dbReference type="GO" id="GO:0089705">
    <property type="term" value="P:protein localization to outer membrane"/>
    <property type="evidence" value="ECO:0007669"/>
    <property type="project" value="TreeGrafter"/>
</dbReference>
<dbReference type="Pfam" id="PF00005">
    <property type="entry name" value="ABC_tran"/>
    <property type="match status" value="1"/>
</dbReference>
<comment type="caution">
    <text evidence="5">The sequence shown here is derived from an EMBL/GenBank/DDBJ whole genome shotgun (WGS) entry which is preliminary data.</text>
</comment>
<dbReference type="SMART" id="SM00382">
    <property type="entry name" value="AAA"/>
    <property type="match status" value="1"/>
</dbReference>
<keyword evidence="6" id="KW-1185">Reference proteome</keyword>
<dbReference type="InterPro" id="IPR017911">
    <property type="entry name" value="MacB-like_ATP-bd"/>
</dbReference>
<dbReference type="InterPro" id="IPR027417">
    <property type="entry name" value="P-loop_NTPase"/>
</dbReference>
<dbReference type="GO" id="GO:0044874">
    <property type="term" value="P:lipoprotein localization to outer membrane"/>
    <property type="evidence" value="ECO:0007669"/>
    <property type="project" value="TreeGrafter"/>
</dbReference>
<dbReference type="Gene3D" id="3.40.50.300">
    <property type="entry name" value="P-loop containing nucleotide triphosphate hydrolases"/>
    <property type="match status" value="1"/>
</dbReference>
<accession>F3L1D4</accession>
<dbReference type="AlphaFoldDB" id="F3L1D4"/>
<keyword evidence="2" id="KW-0547">Nucleotide-binding</keyword>
<dbReference type="OrthoDB" id="9801477at2"/>
<evidence type="ECO:0000256" key="3">
    <source>
        <dbReference type="ARBA" id="ARBA00022840"/>
    </source>
</evidence>
<dbReference type="SUPFAM" id="SSF52540">
    <property type="entry name" value="P-loop containing nucleoside triphosphate hydrolases"/>
    <property type="match status" value="1"/>
</dbReference>
<dbReference type="PANTHER" id="PTHR24220:SF689">
    <property type="entry name" value="LIPOPROTEIN-RELEASING SYSTEM ATP-BINDING PROTEIN LOLD"/>
    <property type="match status" value="1"/>
</dbReference>
<name>F3L1D4_9GAMM</name>
<evidence type="ECO:0000256" key="2">
    <source>
        <dbReference type="ARBA" id="ARBA00022741"/>
    </source>
</evidence>
<dbReference type="RefSeq" id="WP_009575532.1">
    <property type="nucleotide sequence ID" value="NZ_AEIG01000029.1"/>
</dbReference>
<dbReference type="eggNOG" id="COG1136">
    <property type="taxonomic scope" value="Bacteria"/>
</dbReference>
<dbReference type="GO" id="GO:0005886">
    <property type="term" value="C:plasma membrane"/>
    <property type="evidence" value="ECO:0007669"/>
    <property type="project" value="TreeGrafter"/>
</dbReference>
<dbReference type="InterPro" id="IPR003593">
    <property type="entry name" value="AAA+_ATPase"/>
</dbReference>
<reference evidence="5 6" key="1">
    <citation type="journal article" date="2011" name="J. Bacteriol.">
        <title>Genome sequence of strain IMCC3088, a proteorhodopsin-containing marine bacterium belonging to the OM60/NOR5 clade.</title>
        <authorList>
            <person name="Jang Y."/>
            <person name="Oh H.M."/>
            <person name="Kang I."/>
            <person name="Lee K."/>
            <person name="Yang S.J."/>
            <person name="Cho J.C."/>
        </authorList>
    </citation>
    <scope>NUCLEOTIDE SEQUENCE [LARGE SCALE GENOMIC DNA]</scope>
    <source>
        <strain evidence="5 6">IMCC3088</strain>
    </source>
</reference>
<dbReference type="PROSITE" id="PS50893">
    <property type="entry name" value="ABC_TRANSPORTER_2"/>
    <property type="match status" value="1"/>
</dbReference>
<dbReference type="InterPro" id="IPR017871">
    <property type="entry name" value="ABC_transporter-like_CS"/>
</dbReference>